<dbReference type="InterPro" id="IPR029069">
    <property type="entry name" value="HotDog_dom_sf"/>
</dbReference>
<reference evidence="4 5" key="1">
    <citation type="journal article" date="2015" name="Genome Announc.">
        <title>Complete Genome Sequence of Steroid-Transforming Nocardioides simplex VKM Ac-2033D.</title>
        <authorList>
            <person name="Shtratnikova V.Y."/>
            <person name="Schelkunov M.I."/>
            <person name="Pekov Y.A."/>
            <person name="Fokina V.V."/>
            <person name="Logacheva M.D."/>
            <person name="Sokolov S.L."/>
            <person name="Bragin E.Y."/>
            <person name="Ashapkin V.V."/>
            <person name="Donova M.V."/>
        </authorList>
    </citation>
    <scope>NUCLEOTIDE SEQUENCE [LARGE SCALE GENOMIC DNA]</scope>
    <source>
        <strain evidence="4 5">VKM Ac-2033D</strain>
    </source>
</reference>
<gene>
    <name evidence="4" type="ORF">KR76_25275</name>
</gene>
<sequence>MTRTDTVDTSTAGLNALLRTSPYNEFLGLTCTAADAHAGRLVLEMPLRPELARIGGEPQFHGGPVASLIDTAAVFATILASGVVPPTVNLRVDYLRPSSGTLLVATATVRRAGRSIGVADVDVTDDQGRLTAIGRATLSTATG</sequence>
<proteinExistence type="inferred from homology"/>
<evidence type="ECO:0000256" key="1">
    <source>
        <dbReference type="ARBA" id="ARBA00008324"/>
    </source>
</evidence>
<dbReference type="InterPro" id="IPR039298">
    <property type="entry name" value="ACOT13"/>
</dbReference>
<dbReference type="PANTHER" id="PTHR21660">
    <property type="entry name" value="THIOESTERASE SUPERFAMILY MEMBER-RELATED"/>
    <property type="match status" value="1"/>
</dbReference>
<dbReference type="CDD" id="cd03443">
    <property type="entry name" value="PaaI_thioesterase"/>
    <property type="match status" value="1"/>
</dbReference>
<dbReference type="Pfam" id="PF03061">
    <property type="entry name" value="4HBT"/>
    <property type="match status" value="1"/>
</dbReference>
<dbReference type="NCBIfam" id="TIGR00369">
    <property type="entry name" value="unchar_dom_1"/>
    <property type="match status" value="1"/>
</dbReference>
<evidence type="ECO:0000313" key="4">
    <source>
        <dbReference type="EMBL" id="AIY19265.1"/>
    </source>
</evidence>
<dbReference type="KEGG" id="psim:KR76_25275"/>
<dbReference type="AlphaFoldDB" id="A0A0A1DV10"/>
<feature type="domain" description="Thioesterase" evidence="3">
    <location>
        <begin position="61"/>
        <end position="131"/>
    </location>
</feature>
<dbReference type="InterPro" id="IPR006683">
    <property type="entry name" value="Thioestr_dom"/>
</dbReference>
<comment type="similarity">
    <text evidence="1">Belongs to the thioesterase PaaI family.</text>
</comment>
<dbReference type="GO" id="GO:0047617">
    <property type="term" value="F:fatty acyl-CoA hydrolase activity"/>
    <property type="evidence" value="ECO:0007669"/>
    <property type="project" value="InterPro"/>
</dbReference>
<dbReference type="Proteomes" id="UP000030300">
    <property type="component" value="Chromosome"/>
</dbReference>
<dbReference type="OrthoDB" id="9798208at2"/>
<name>A0A0A1DV10_NOCSI</name>
<accession>A0A0A1DV10</accession>
<protein>
    <recommendedName>
        <fullName evidence="3">Thioesterase domain-containing protein</fullName>
    </recommendedName>
</protein>
<dbReference type="SUPFAM" id="SSF54637">
    <property type="entry name" value="Thioesterase/thiol ester dehydrase-isomerase"/>
    <property type="match status" value="1"/>
</dbReference>
<organism evidence="4 5">
    <name type="scientific">Nocardioides simplex</name>
    <name type="common">Arthrobacter simplex</name>
    <dbReference type="NCBI Taxonomy" id="2045"/>
    <lineage>
        <taxon>Bacteria</taxon>
        <taxon>Bacillati</taxon>
        <taxon>Actinomycetota</taxon>
        <taxon>Actinomycetes</taxon>
        <taxon>Propionibacteriales</taxon>
        <taxon>Nocardioidaceae</taxon>
        <taxon>Pimelobacter</taxon>
    </lineage>
</organism>
<dbReference type="STRING" id="2045.KR76_25275"/>
<keyword evidence="5" id="KW-1185">Reference proteome</keyword>
<dbReference type="RefSeq" id="WP_038682295.1">
    <property type="nucleotide sequence ID" value="NZ_BJMC01000023.1"/>
</dbReference>
<evidence type="ECO:0000256" key="2">
    <source>
        <dbReference type="ARBA" id="ARBA00022801"/>
    </source>
</evidence>
<evidence type="ECO:0000259" key="3">
    <source>
        <dbReference type="Pfam" id="PF03061"/>
    </source>
</evidence>
<keyword evidence="2" id="KW-0378">Hydrolase</keyword>
<dbReference type="PANTHER" id="PTHR21660:SF1">
    <property type="entry name" value="ACYL-COENZYME A THIOESTERASE 13"/>
    <property type="match status" value="1"/>
</dbReference>
<dbReference type="InterPro" id="IPR003736">
    <property type="entry name" value="PAAI_dom"/>
</dbReference>
<dbReference type="EMBL" id="CP009896">
    <property type="protein sequence ID" value="AIY19265.1"/>
    <property type="molecule type" value="Genomic_DNA"/>
</dbReference>
<dbReference type="GeneID" id="96612067"/>
<evidence type="ECO:0000313" key="5">
    <source>
        <dbReference type="Proteomes" id="UP000030300"/>
    </source>
</evidence>
<dbReference type="Gene3D" id="3.10.129.10">
    <property type="entry name" value="Hotdog Thioesterase"/>
    <property type="match status" value="1"/>
</dbReference>
<dbReference type="HOGENOM" id="CLU_089876_7_2_11"/>
<dbReference type="eggNOG" id="COG2050">
    <property type="taxonomic scope" value="Bacteria"/>
</dbReference>